<keyword evidence="5" id="KW-1185">Reference proteome</keyword>
<gene>
    <name evidence="4" type="ORF">KDAU_07170</name>
</gene>
<feature type="transmembrane region" description="Helical" evidence="3">
    <location>
        <begin position="101"/>
        <end position="123"/>
    </location>
</feature>
<proteinExistence type="predicted"/>
<evidence type="ECO:0000313" key="4">
    <source>
        <dbReference type="EMBL" id="GCE03388.1"/>
    </source>
</evidence>
<keyword evidence="3" id="KW-1133">Transmembrane helix</keyword>
<dbReference type="RefSeq" id="WP_126594674.1">
    <property type="nucleotide sequence ID" value="NZ_BIFQ01000001.1"/>
</dbReference>
<feature type="coiled-coil region" evidence="1">
    <location>
        <begin position="220"/>
        <end position="247"/>
    </location>
</feature>
<accession>A0A401Z992</accession>
<keyword evidence="3" id="KW-0812">Transmembrane</keyword>
<feature type="transmembrane region" description="Helical" evidence="3">
    <location>
        <begin position="154"/>
        <end position="173"/>
    </location>
</feature>
<dbReference type="OrthoDB" id="152851at2"/>
<feature type="transmembrane region" description="Helical" evidence="3">
    <location>
        <begin position="193"/>
        <end position="210"/>
    </location>
</feature>
<feature type="compositionally biased region" description="Polar residues" evidence="2">
    <location>
        <begin position="370"/>
        <end position="398"/>
    </location>
</feature>
<evidence type="ECO:0000313" key="5">
    <source>
        <dbReference type="Proteomes" id="UP000287224"/>
    </source>
</evidence>
<dbReference type="EMBL" id="BIFQ01000001">
    <property type="protein sequence ID" value="GCE03388.1"/>
    <property type="molecule type" value="Genomic_DNA"/>
</dbReference>
<keyword evidence="3" id="KW-0472">Membrane</keyword>
<reference evidence="5" key="1">
    <citation type="submission" date="2018-12" db="EMBL/GenBank/DDBJ databases">
        <title>Tengunoibacter tsumagoiensis gen. nov., sp. nov., Dictyobacter kobayashii sp. nov., D. alpinus sp. nov., and D. joshuensis sp. nov. and description of Dictyobacteraceae fam. nov. within the order Ktedonobacterales isolated from Tengu-no-mugimeshi.</title>
        <authorList>
            <person name="Wang C.M."/>
            <person name="Zheng Y."/>
            <person name="Sakai Y."/>
            <person name="Toyoda A."/>
            <person name="Minakuchi Y."/>
            <person name="Abe K."/>
            <person name="Yokota A."/>
            <person name="Yabe S."/>
        </authorList>
    </citation>
    <scope>NUCLEOTIDE SEQUENCE [LARGE SCALE GENOMIC DNA]</scope>
    <source>
        <strain evidence="5">S-27</strain>
    </source>
</reference>
<dbReference type="Proteomes" id="UP000287224">
    <property type="component" value="Unassembled WGS sequence"/>
</dbReference>
<feature type="region of interest" description="Disordered" evidence="2">
    <location>
        <begin position="363"/>
        <end position="398"/>
    </location>
</feature>
<evidence type="ECO:0000256" key="3">
    <source>
        <dbReference type="SAM" id="Phobius"/>
    </source>
</evidence>
<feature type="transmembrane region" description="Helical" evidence="3">
    <location>
        <begin position="129"/>
        <end position="147"/>
    </location>
</feature>
<evidence type="ECO:0000256" key="2">
    <source>
        <dbReference type="SAM" id="MobiDB-lite"/>
    </source>
</evidence>
<keyword evidence="1" id="KW-0175">Coiled coil</keyword>
<organism evidence="4 5">
    <name type="scientific">Dictyobacter aurantiacus</name>
    <dbReference type="NCBI Taxonomy" id="1936993"/>
    <lineage>
        <taxon>Bacteria</taxon>
        <taxon>Bacillati</taxon>
        <taxon>Chloroflexota</taxon>
        <taxon>Ktedonobacteria</taxon>
        <taxon>Ktedonobacterales</taxon>
        <taxon>Dictyobacteraceae</taxon>
        <taxon>Dictyobacter</taxon>
    </lineage>
</organism>
<feature type="transmembrane region" description="Helical" evidence="3">
    <location>
        <begin position="78"/>
        <end position="96"/>
    </location>
</feature>
<feature type="region of interest" description="Disordered" evidence="2">
    <location>
        <begin position="1"/>
        <end position="24"/>
    </location>
</feature>
<sequence>MLQPPMSEQPVDHQPDPKASPPPRVNWWIRHTSSGWDQPQDTIEQREKTRRSRLMAWIFLAMLLCLVAYIPAIFSDRASAITVVATTICVLIAIVLNRKGFVTIAGTFLVVLTIAAVMAVIVGSTDGKIHLVYLPAFDILVVSVILGASILPRYAAFIIALVNVILIYTDLLLQPWSPDLHQAIAQYGMPVIAGRPVTILIVAAIIAFLWTRGMDQAIRRADRAEELRALEQRFKESEAEHARLIEEFIRNVITAVEALANGLEGTVQLPPNHPLQGQAAFVNTQLKQFYKLKQSNSIANEQTLHAARILLTMLQRINNDRVMINGLDPRQFTTQVPVIDEIARYLYYFLHGQHVPQQSAVAGPYGAGVSPSQQRFTNPNQHTTNPNRRSMYPNQQSW</sequence>
<name>A0A401Z992_9CHLR</name>
<evidence type="ECO:0008006" key="6">
    <source>
        <dbReference type="Google" id="ProtNLM"/>
    </source>
</evidence>
<feature type="transmembrane region" description="Helical" evidence="3">
    <location>
        <begin position="54"/>
        <end position="72"/>
    </location>
</feature>
<comment type="caution">
    <text evidence="4">The sequence shown here is derived from an EMBL/GenBank/DDBJ whole genome shotgun (WGS) entry which is preliminary data.</text>
</comment>
<protein>
    <recommendedName>
        <fullName evidence="6">HAMP domain-containing protein</fullName>
    </recommendedName>
</protein>
<dbReference type="AlphaFoldDB" id="A0A401Z992"/>
<evidence type="ECO:0000256" key="1">
    <source>
        <dbReference type="SAM" id="Coils"/>
    </source>
</evidence>